<evidence type="ECO:0000256" key="1">
    <source>
        <dbReference type="SAM" id="MobiDB-lite"/>
    </source>
</evidence>
<evidence type="ECO:0000313" key="3">
    <source>
        <dbReference type="Proteomes" id="UP000247498"/>
    </source>
</evidence>
<dbReference type="Proteomes" id="UP000247498">
    <property type="component" value="Unassembled WGS sequence"/>
</dbReference>
<feature type="compositionally biased region" description="Gly residues" evidence="1">
    <location>
        <begin position="99"/>
        <end position="111"/>
    </location>
</feature>
<reference evidence="2 3" key="1">
    <citation type="journal article" date="2018" name="Sci. Rep.">
        <title>Raphidocelis subcapitata (=Pseudokirchneriella subcapitata) provides an insight into genome evolution and environmental adaptations in the Sphaeropleales.</title>
        <authorList>
            <person name="Suzuki S."/>
            <person name="Yamaguchi H."/>
            <person name="Nakajima N."/>
            <person name="Kawachi M."/>
        </authorList>
    </citation>
    <scope>NUCLEOTIDE SEQUENCE [LARGE SCALE GENOMIC DNA]</scope>
    <source>
        <strain evidence="2 3">NIES-35</strain>
    </source>
</reference>
<proteinExistence type="predicted"/>
<feature type="compositionally biased region" description="Basic and acidic residues" evidence="1">
    <location>
        <begin position="43"/>
        <end position="54"/>
    </location>
</feature>
<keyword evidence="3" id="KW-1185">Reference proteome</keyword>
<accession>A0A2V0NZ05</accession>
<sequence length="111" mass="11277">MDQAEQPAPAPAPAKKRFKVVGKVVLALQRFKASLNPTVSFGKARDAPARDKAPRPAARPLKAKDRTASGRTFSGRPTLAGQAHGHRAGLLLRPLPPVAGGGGGGGAAADA</sequence>
<protein>
    <submittedName>
        <fullName evidence="2">Uncharacterized protein</fullName>
    </submittedName>
</protein>
<comment type="caution">
    <text evidence="2">The sequence shown here is derived from an EMBL/GenBank/DDBJ whole genome shotgun (WGS) entry which is preliminary data.</text>
</comment>
<name>A0A2V0NZ05_9CHLO</name>
<evidence type="ECO:0000313" key="2">
    <source>
        <dbReference type="EMBL" id="GBF90157.1"/>
    </source>
</evidence>
<dbReference type="EMBL" id="BDRX01000015">
    <property type="protein sequence ID" value="GBF90157.1"/>
    <property type="molecule type" value="Genomic_DNA"/>
</dbReference>
<feature type="region of interest" description="Disordered" evidence="1">
    <location>
        <begin position="41"/>
        <end position="84"/>
    </location>
</feature>
<feature type="region of interest" description="Disordered" evidence="1">
    <location>
        <begin position="92"/>
        <end position="111"/>
    </location>
</feature>
<gene>
    <name evidence="2" type="ORF">Rsub_03290</name>
</gene>
<dbReference type="AlphaFoldDB" id="A0A2V0NZ05"/>
<organism evidence="2 3">
    <name type="scientific">Raphidocelis subcapitata</name>
    <dbReference type="NCBI Taxonomy" id="307507"/>
    <lineage>
        <taxon>Eukaryota</taxon>
        <taxon>Viridiplantae</taxon>
        <taxon>Chlorophyta</taxon>
        <taxon>core chlorophytes</taxon>
        <taxon>Chlorophyceae</taxon>
        <taxon>CS clade</taxon>
        <taxon>Sphaeropleales</taxon>
        <taxon>Selenastraceae</taxon>
        <taxon>Raphidocelis</taxon>
    </lineage>
</organism>
<dbReference type="InParanoid" id="A0A2V0NZ05"/>